<dbReference type="Pfam" id="PF04851">
    <property type="entry name" value="ResIII"/>
    <property type="match status" value="1"/>
</dbReference>
<reference evidence="3 4" key="1">
    <citation type="submission" date="2018-03" db="EMBL/GenBank/DDBJ databases">
        <title>The ancient ancestry and fast evolution of plastids.</title>
        <authorList>
            <person name="Moore K.R."/>
            <person name="Magnabosco C."/>
            <person name="Momper L."/>
            <person name="Gold D.A."/>
            <person name="Bosak T."/>
            <person name="Fournier G.P."/>
        </authorList>
    </citation>
    <scope>NUCLEOTIDE SEQUENCE [LARGE SCALE GENOMIC DNA]</scope>
    <source>
        <strain evidence="3 4">CCALA 015</strain>
    </source>
</reference>
<feature type="domain" description="Helicase ATP-binding" evidence="2">
    <location>
        <begin position="48"/>
        <end position="217"/>
    </location>
</feature>
<dbReference type="RefSeq" id="WP_106222338.1">
    <property type="nucleotide sequence ID" value="NZ_PVWP01000009.1"/>
</dbReference>
<dbReference type="InterPro" id="IPR014001">
    <property type="entry name" value="Helicase_ATP-bd"/>
</dbReference>
<feature type="compositionally biased region" description="Low complexity" evidence="1">
    <location>
        <begin position="14"/>
        <end position="31"/>
    </location>
</feature>
<keyword evidence="3" id="KW-0378">Hydrolase</keyword>
<dbReference type="GO" id="GO:0004386">
    <property type="term" value="F:helicase activity"/>
    <property type="evidence" value="ECO:0007669"/>
    <property type="project" value="UniProtKB-KW"/>
</dbReference>
<gene>
    <name evidence="3" type="ORF">C7B81_12895</name>
</gene>
<dbReference type="Proteomes" id="UP000238218">
    <property type="component" value="Unassembled WGS sequence"/>
</dbReference>
<proteinExistence type="predicted"/>
<dbReference type="PANTHER" id="PTHR47396">
    <property type="entry name" value="TYPE I RESTRICTION ENZYME ECOKI R PROTEIN"/>
    <property type="match status" value="1"/>
</dbReference>
<dbReference type="PROSITE" id="PS51192">
    <property type="entry name" value="HELICASE_ATP_BIND_1"/>
    <property type="match status" value="1"/>
</dbReference>
<sequence>MAPPSFDLGLRRQAGALDPSPSPSASPAGPEPRAWQRRLIQLLRARLVAASPGGQDVLLHAGPGAGKTLGALLAFRQLQREGRLERFVVFCHRSAIGRQWVQAAARLGLDLRDWDAPGGAPPPTAGQGLLLSYQGAALHRHRLEGALGRLLEGRPWLAIADEVHHLGLDPLEPEATAWGHAFSSLSGGARLRLGLTGTPFRADNLGFCAARRIRMHDQDGPAERIIPDLCVEPRALIAAGDVRPLEFRFQDGWVEHGRPEDGHERETSPLSAEQRESWRARNLRRAIRPGDRGGIALRLLLQARRRLERVRLEHPGAGGLVVARDIGHAGTIADLLAQEGDRVHLVHSQDPEAAQHLAAFQAGEADWLVSIDMCAEGFDAPRLRVVAYLTTVVTRSRFVQAITRAVRMDGDRSGQESIPRRPSYVFAPADPLLISYARGWTVSEPYVIRPRPPAPASAGGSAPGSDERLPLQALADDAGRMISVSGPVLPNIRRRSA</sequence>
<evidence type="ECO:0000259" key="2">
    <source>
        <dbReference type="PROSITE" id="PS51192"/>
    </source>
</evidence>
<evidence type="ECO:0000313" key="3">
    <source>
        <dbReference type="EMBL" id="PSB36471.1"/>
    </source>
</evidence>
<comment type="caution">
    <text evidence="3">The sequence shown here is derived from an EMBL/GenBank/DDBJ whole genome shotgun (WGS) entry which is preliminary data.</text>
</comment>
<feature type="region of interest" description="Disordered" evidence="1">
    <location>
        <begin position="1"/>
        <end position="31"/>
    </location>
</feature>
<dbReference type="Pfam" id="PF00271">
    <property type="entry name" value="Helicase_C"/>
    <property type="match status" value="1"/>
</dbReference>
<dbReference type="EMBL" id="PVWP01000009">
    <property type="protein sequence ID" value="PSB36471.1"/>
    <property type="molecule type" value="Genomic_DNA"/>
</dbReference>
<dbReference type="InterPro" id="IPR050742">
    <property type="entry name" value="Helicase_Restrict-Modif_Enz"/>
</dbReference>
<dbReference type="PANTHER" id="PTHR47396:SF1">
    <property type="entry name" value="ATP-DEPENDENT HELICASE IRC3-RELATED"/>
    <property type="match status" value="1"/>
</dbReference>
<dbReference type="SUPFAM" id="SSF52540">
    <property type="entry name" value="P-loop containing nucleoside triphosphate hydrolases"/>
    <property type="match status" value="1"/>
</dbReference>
<dbReference type="InterPro" id="IPR006935">
    <property type="entry name" value="Helicase/UvrB_N"/>
</dbReference>
<keyword evidence="3" id="KW-0547">Nucleotide-binding</keyword>
<dbReference type="Gene3D" id="3.40.50.300">
    <property type="entry name" value="P-loop containing nucleotide triphosphate hydrolases"/>
    <property type="match status" value="2"/>
</dbReference>
<evidence type="ECO:0000256" key="1">
    <source>
        <dbReference type="SAM" id="MobiDB-lite"/>
    </source>
</evidence>
<organism evidence="3 4">
    <name type="scientific">Aphanothece cf. minutissima CCALA 015</name>
    <dbReference type="NCBI Taxonomy" id="2107695"/>
    <lineage>
        <taxon>Bacteria</taxon>
        <taxon>Bacillati</taxon>
        <taxon>Cyanobacteriota</taxon>
        <taxon>Cyanophyceae</taxon>
        <taxon>Oscillatoriophycideae</taxon>
        <taxon>Chroococcales</taxon>
        <taxon>Aphanothecaceae</taxon>
        <taxon>Aphanothece</taxon>
    </lineage>
</organism>
<evidence type="ECO:0000313" key="4">
    <source>
        <dbReference type="Proteomes" id="UP000238218"/>
    </source>
</evidence>
<accession>A0ABX5F4Z5</accession>
<keyword evidence="4" id="KW-1185">Reference proteome</keyword>
<name>A0ABX5F4Z5_9CHRO</name>
<dbReference type="InterPro" id="IPR027417">
    <property type="entry name" value="P-loop_NTPase"/>
</dbReference>
<dbReference type="InterPro" id="IPR001650">
    <property type="entry name" value="Helicase_C-like"/>
</dbReference>
<protein>
    <submittedName>
        <fullName evidence="3">DEAD/DEAH box helicase</fullName>
    </submittedName>
</protein>
<dbReference type="SMART" id="SM00487">
    <property type="entry name" value="DEXDc"/>
    <property type="match status" value="1"/>
</dbReference>
<keyword evidence="3" id="KW-0067">ATP-binding</keyword>
<keyword evidence="3" id="KW-0347">Helicase</keyword>